<sequence>MFVDDIDTGQEYAGMTTEPGQPSKFDLDQINDWAYKHHFSRQAIRNENYNDVEGFVRRLRRLRGGILDLLPREAYPGQVRDILIRNGITYQCLPEDLADMVGLKRGGGA</sequence>
<protein>
    <submittedName>
        <fullName evidence="2">Uncharacterized protein</fullName>
    </submittedName>
</protein>
<evidence type="ECO:0000313" key="3">
    <source>
        <dbReference type="Proteomes" id="UP000517916"/>
    </source>
</evidence>
<proteinExistence type="predicted"/>
<evidence type="ECO:0000256" key="1">
    <source>
        <dbReference type="SAM" id="MobiDB-lite"/>
    </source>
</evidence>
<name>A0ABR6BZU6_9PSEU</name>
<organism evidence="2 3">
    <name type="scientific">Kutzneria viridogrisea</name>
    <dbReference type="NCBI Taxonomy" id="47990"/>
    <lineage>
        <taxon>Bacteria</taxon>
        <taxon>Bacillati</taxon>
        <taxon>Actinomycetota</taxon>
        <taxon>Actinomycetes</taxon>
        <taxon>Pseudonocardiales</taxon>
        <taxon>Pseudonocardiaceae</taxon>
        <taxon>Kutzneria</taxon>
    </lineage>
</organism>
<accession>A0ABR6BZU6</accession>
<gene>
    <name evidence="2" type="ORF">BC739_009381</name>
</gene>
<dbReference type="Proteomes" id="UP000517916">
    <property type="component" value="Unassembled WGS sequence"/>
</dbReference>
<comment type="caution">
    <text evidence="2">The sequence shown here is derived from an EMBL/GenBank/DDBJ whole genome shotgun (WGS) entry which is preliminary data.</text>
</comment>
<keyword evidence="3" id="KW-1185">Reference proteome</keyword>
<evidence type="ECO:0000313" key="2">
    <source>
        <dbReference type="EMBL" id="MBA8932122.1"/>
    </source>
</evidence>
<reference evidence="2 3" key="1">
    <citation type="submission" date="2020-08" db="EMBL/GenBank/DDBJ databases">
        <title>Genomic Encyclopedia of Archaeal and Bacterial Type Strains, Phase II (KMG-II): from individual species to whole genera.</title>
        <authorList>
            <person name="Goeker M."/>
        </authorList>
    </citation>
    <scope>NUCLEOTIDE SEQUENCE [LARGE SCALE GENOMIC DNA]</scope>
    <source>
        <strain evidence="2 3">DSM 43850</strain>
    </source>
</reference>
<dbReference type="RefSeq" id="WP_318296999.1">
    <property type="nucleotide sequence ID" value="NZ_BAAABQ010000083.1"/>
</dbReference>
<feature type="region of interest" description="Disordered" evidence="1">
    <location>
        <begin position="1"/>
        <end position="21"/>
    </location>
</feature>
<dbReference type="EMBL" id="JACJID010000011">
    <property type="protein sequence ID" value="MBA8932122.1"/>
    <property type="molecule type" value="Genomic_DNA"/>
</dbReference>